<reference evidence="1 2" key="1">
    <citation type="journal article" date="2007" name="Virology">
        <title>KSY1, a lactococcal phage with a T7-like transcription.</title>
        <authorList>
            <person name="Chopin A."/>
            <person name="Deveau H."/>
            <person name="Ehrlich S.D."/>
            <person name="Moineau S."/>
            <person name="Chopin M.C."/>
        </authorList>
    </citation>
    <scope>NUCLEOTIDE SEQUENCE</scope>
</reference>
<proteinExistence type="predicted"/>
<dbReference type="EMBL" id="DQ535032">
    <property type="protein sequence ID" value="ABG21644.1"/>
    <property type="molecule type" value="Genomic_DNA"/>
</dbReference>
<dbReference type="Proteomes" id="UP000000714">
    <property type="component" value="Segment"/>
</dbReference>
<accession>A6MAG6</accession>
<name>A6MAG6_9CAUD</name>
<evidence type="ECO:0000313" key="1">
    <source>
        <dbReference type="EMBL" id="ABG21644.1"/>
    </source>
</evidence>
<dbReference type="KEGG" id="vg:5601938"/>
<protein>
    <submittedName>
        <fullName evidence="1">Gp101</fullName>
    </submittedName>
</protein>
<dbReference type="RefSeq" id="YP_001469100.1">
    <property type="nucleotide sequence ID" value="NC_009817.1"/>
</dbReference>
<sequence>MENDVYPAFDFPDDISSLDKAKVKRTLDRLWMLAEMSDDYSVTCQEQKRIEIYSKMHNLGEKK</sequence>
<evidence type="ECO:0000313" key="2">
    <source>
        <dbReference type="Proteomes" id="UP000000714"/>
    </source>
</evidence>
<keyword evidence="2" id="KW-1185">Reference proteome</keyword>
<gene>
    <name evidence="1" type="ORF">KSY1p101</name>
</gene>
<organism evidence="1 2">
    <name type="scientific">Lactococcus phage KSY1</name>
    <dbReference type="NCBI Taxonomy" id="2913972"/>
    <lineage>
        <taxon>Viruses</taxon>
        <taxon>Duplodnaviria</taxon>
        <taxon>Heunggongvirae</taxon>
        <taxon>Uroviricota</taxon>
        <taxon>Caudoviricetes</taxon>
        <taxon>Chopinvirus</taxon>
        <taxon>Chopinvirus KSY1</taxon>
    </lineage>
</organism>
<dbReference type="GeneID" id="5601938"/>